<evidence type="ECO:0000313" key="1">
    <source>
        <dbReference type="EMBL" id="OCT92717.1"/>
    </source>
</evidence>
<accession>A0A974HW92</accession>
<gene>
    <name evidence="1" type="ORF">XELAEV_18015779mg</name>
</gene>
<name>A0A974HW92_XENLA</name>
<organism evidence="1 2">
    <name type="scientific">Xenopus laevis</name>
    <name type="common">African clawed frog</name>
    <dbReference type="NCBI Taxonomy" id="8355"/>
    <lineage>
        <taxon>Eukaryota</taxon>
        <taxon>Metazoa</taxon>
        <taxon>Chordata</taxon>
        <taxon>Craniata</taxon>
        <taxon>Vertebrata</taxon>
        <taxon>Euteleostomi</taxon>
        <taxon>Amphibia</taxon>
        <taxon>Batrachia</taxon>
        <taxon>Anura</taxon>
        <taxon>Pipoidea</taxon>
        <taxon>Pipidae</taxon>
        <taxon>Xenopodinae</taxon>
        <taxon>Xenopus</taxon>
        <taxon>Xenopus</taxon>
    </lineage>
</organism>
<reference evidence="2" key="1">
    <citation type="journal article" date="2016" name="Nature">
        <title>Genome evolution in the allotetraploid frog Xenopus laevis.</title>
        <authorList>
            <person name="Session A.M."/>
            <person name="Uno Y."/>
            <person name="Kwon T."/>
            <person name="Chapman J.A."/>
            <person name="Toyoda A."/>
            <person name="Takahashi S."/>
            <person name="Fukui A."/>
            <person name="Hikosaka A."/>
            <person name="Suzuki A."/>
            <person name="Kondo M."/>
            <person name="van Heeringen S.J."/>
            <person name="Quigley I."/>
            <person name="Heinz S."/>
            <person name="Ogino H."/>
            <person name="Ochi H."/>
            <person name="Hellsten U."/>
            <person name="Lyons J.B."/>
            <person name="Simakov O."/>
            <person name="Putnam N."/>
            <person name="Stites J."/>
            <person name="Kuroki Y."/>
            <person name="Tanaka T."/>
            <person name="Michiue T."/>
            <person name="Watanabe M."/>
            <person name="Bogdanovic O."/>
            <person name="Lister R."/>
            <person name="Georgiou G."/>
            <person name="Paranjpe S.S."/>
            <person name="van Kruijsbergen I."/>
            <person name="Shu S."/>
            <person name="Carlson J."/>
            <person name="Kinoshita T."/>
            <person name="Ohta Y."/>
            <person name="Mawaribuchi S."/>
            <person name="Jenkins J."/>
            <person name="Grimwood J."/>
            <person name="Schmutz J."/>
            <person name="Mitros T."/>
            <person name="Mozaffari S.V."/>
            <person name="Suzuki Y."/>
            <person name="Haramoto Y."/>
            <person name="Yamamoto T.S."/>
            <person name="Takagi C."/>
            <person name="Heald R."/>
            <person name="Miller K."/>
            <person name="Haudenschild C."/>
            <person name="Kitzman J."/>
            <person name="Nakayama T."/>
            <person name="Izutsu Y."/>
            <person name="Robert J."/>
            <person name="Fortriede J."/>
            <person name="Burns K."/>
            <person name="Lotay V."/>
            <person name="Karimi K."/>
            <person name="Yasuoka Y."/>
            <person name="Dichmann D.S."/>
            <person name="Flajnik M.F."/>
            <person name="Houston D.W."/>
            <person name="Shendure J."/>
            <person name="DuPasquier L."/>
            <person name="Vize P.D."/>
            <person name="Zorn A.M."/>
            <person name="Ito M."/>
            <person name="Marcotte E.M."/>
            <person name="Wallingford J.B."/>
            <person name="Ito Y."/>
            <person name="Asashima M."/>
            <person name="Ueno N."/>
            <person name="Matsuda Y."/>
            <person name="Veenstra G.J."/>
            <person name="Fujiyama A."/>
            <person name="Harland R.M."/>
            <person name="Taira M."/>
            <person name="Rokhsar D.S."/>
        </authorList>
    </citation>
    <scope>NUCLEOTIDE SEQUENCE [LARGE SCALE GENOMIC DNA]</scope>
    <source>
        <strain evidence="2">J</strain>
    </source>
</reference>
<dbReference type="AlphaFoldDB" id="A0A974HW92"/>
<sequence>MPAIIPAGENARFGTMKHESSVLRSCILKLRFCSSRHFDKEAPSKTIGTEDLYLLDISSSTHLSHGVIG</sequence>
<protein>
    <submittedName>
        <fullName evidence="1">Uncharacterized protein</fullName>
    </submittedName>
</protein>
<dbReference type="Proteomes" id="UP000694892">
    <property type="component" value="Chromosome 2S"/>
</dbReference>
<proteinExistence type="predicted"/>
<evidence type="ECO:0000313" key="2">
    <source>
        <dbReference type="Proteomes" id="UP000694892"/>
    </source>
</evidence>
<dbReference type="EMBL" id="CM004469">
    <property type="protein sequence ID" value="OCT92717.1"/>
    <property type="molecule type" value="Genomic_DNA"/>
</dbReference>